<sequence>MSKLEITAYLCLAGGMLVWLLILVNDRMTPVDLLLPIFGAVGAACAAADRRIWLSIVNGLVMISPLLLLLAKELLR</sequence>
<organism evidence="2 3">
    <name type="scientific">Jeotgalibacillus salarius</name>
    <dbReference type="NCBI Taxonomy" id="546023"/>
    <lineage>
        <taxon>Bacteria</taxon>
        <taxon>Bacillati</taxon>
        <taxon>Bacillota</taxon>
        <taxon>Bacilli</taxon>
        <taxon>Bacillales</taxon>
        <taxon>Caryophanaceae</taxon>
        <taxon>Jeotgalibacillus</taxon>
    </lineage>
</organism>
<dbReference type="AlphaFoldDB" id="A0A4Y8LEK3"/>
<reference evidence="2 3" key="1">
    <citation type="submission" date="2019-03" db="EMBL/GenBank/DDBJ databases">
        <authorList>
            <person name="Yang Y."/>
        </authorList>
    </citation>
    <scope>NUCLEOTIDE SEQUENCE [LARGE SCALE GENOMIC DNA]</scope>
    <source>
        <strain evidence="2 3">ASL-1</strain>
    </source>
</reference>
<evidence type="ECO:0000256" key="1">
    <source>
        <dbReference type="SAM" id="Phobius"/>
    </source>
</evidence>
<keyword evidence="1" id="KW-0812">Transmembrane</keyword>
<dbReference type="OrthoDB" id="9918964at2"/>
<proteinExistence type="predicted"/>
<feature type="transmembrane region" description="Helical" evidence="1">
    <location>
        <begin position="6"/>
        <end position="24"/>
    </location>
</feature>
<dbReference type="RefSeq" id="WP_134381803.1">
    <property type="nucleotide sequence ID" value="NZ_SORX01000006.1"/>
</dbReference>
<feature type="transmembrane region" description="Helical" evidence="1">
    <location>
        <begin position="31"/>
        <end position="47"/>
    </location>
</feature>
<evidence type="ECO:0000313" key="2">
    <source>
        <dbReference type="EMBL" id="TFE00483.1"/>
    </source>
</evidence>
<gene>
    <name evidence="2" type="ORF">E2626_10910</name>
</gene>
<name>A0A4Y8LEK3_9BACL</name>
<accession>A0A4Y8LEK3</accession>
<dbReference type="Proteomes" id="UP000297776">
    <property type="component" value="Unassembled WGS sequence"/>
</dbReference>
<dbReference type="EMBL" id="SORX01000006">
    <property type="protein sequence ID" value="TFE00483.1"/>
    <property type="molecule type" value="Genomic_DNA"/>
</dbReference>
<keyword evidence="1" id="KW-0472">Membrane</keyword>
<comment type="caution">
    <text evidence="2">The sequence shown here is derived from an EMBL/GenBank/DDBJ whole genome shotgun (WGS) entry which is preliminary data.</text>
</comment>
<keyword evidence="1" id="KW-1133">Transmembrane helix</keyword>
<feature type="transmembrane region" description="Helical" evidence="1">
    <location>
        <begin position="53"/>
        <end position="71"/>
    </location>
</feature>
<keyword evidence="3" id="KW-1185">Reference proteome</keyword>
<protein>
    <submittedName>
        <fullName evidence="2">Uncharacterized protein</fullName>
    </submittedName>
</protein>
<evidence type="ECO:0000313" key="3">
    <source>
        <dbReference type="Proteomes" id="UP000297776"/>
    </source>
</evidence>